<sequence length="475" mass="50315">MKIILLSSLVFLSLCTASKAQNFTLKPTPDIVGLQYSSVDFADIDGDGDLDLFTGGADPSYILTSRMYKNDGSGNFTLSDGTTFIKIREGAAAFGDVNGDNFPDLVVAGNTPGPTTKLYINNGSGNYSLSTVEFTQSTYGALAFGDIDNDGDNDLVVTGFSTSFYGITELYKNDGNGNFTLLTAAQSGFTAPGVFRSSVVLEDFDGDGFLDVFVTGNTSNNILVNTLYKNNGNGSFTIRATPIAPIQTGSVSAGDFDNDGDKDLLVVGADAVSAKVALLYSNDGNGNFTLVPDVPFIGAQYGRSVFADVNNDGYPDVFISGYRNPNRRADLYMNNGASGGFTPATVPFQGLNNADVAFADVDGDTDLDFLVTGLSEAGTISKLYLNELFLGIENPEAKNIRFYPNPVAASLYMTLPSGVQALKADVYSLFGQLVHSEDFADGINPIVHFDALAAGVYLMKVTTDSGTQVQRIVKS</sequence>
<dbReference type="RefSeq" id="WP_121376862.1">
    <property type="nucleotide sequence ID" value="NZ_RBLC01000003.1"/>
</dbReference>
<reference evidence="4 5" key="1">
    <citation type="submission" date="2018-10" db="EMBL/GenBank/DDBJ databases">
        <title>Genomic Encyclopedia of Archaeal and Bacterial Type Strains, Phase II (KMG-II): from individual species to whole genera.</title>
        <authorList>
            <person name="Goeker M."/>
        </authorList>
    </citation>
    <scope>NUCLEOTIDE SEQUENCE [LARGE SCALE GENOMIC DNA]</scope>
    <source>
        <strain evidence="4 5">DSM 29537</strain>
    </source>
</reference>
<dbReference type="PANTHER" id="PTHR44103:SF1">
    <property type="entry name" value="PROPROTEIN CONVERTASE P"/>
    <property type="match status" value="1"/>
</dbReference>
<dbReference type="Pfam" id="PF13517">
    <property type="entry name" value="FG-GAP_3"/>
    <property type="match status" value="3"/>
</dbReference>
<evidence type="ECO:0000313" key="4">
    <source>
        <dbReference type="EMBL" id="RKS21938.1"/>
    </source>
</evidence>
<comment type="caution">
    <text evidence="4">The sequence shown here is derived from an EMBL/GenBank/DDBJ whole genome shotgun (WGS) entry which is preliminary data.</text>
</comment>
<dbReference type="Gene3D" id="2.130.10.130">
    <property type="entry name" value="Integrin alpha, N-terminal"/>
    <property type="match status" value="2"/>
</dbReference>
<proteinExistence type="predicted"/>
<keyword evidence="1 2" id="KW-0732">Signal</keyword>
<evidence type="ECO:0000256" key="1">
    <source>
        <dbReference type="ARBA" id="ARBA00022729"/>
    </source>
</evidence>
<dbReference type="InterPro" id="IPR028994">
    <property type="entry name" value="Integrin_alpha_N"/>
</dbReference>
<feature type="signal peptide" evidence="2">
    <location>
        <begin position="1"/>
        <end position="20"/>
    </location>
</feature>
<feature type="chain" id="PRO_5019801484" evidence="2">
    <location>
        <begin position="21"/>
        <end position="475"/>
    </location>
</feature>
<feature type="domain" description="Secretion system C-terminal sorting" evidence="3">
    <location>
        <begin position="403"/>
        <end position="473"/>
    </location>
</feature>
<keyword evidence="5" id="KW-1185">Reference proteome</keyword>
<protein>
    <submittedName>
        <fullName evidence="4">Putative secreted protein (Por secretion system target)</fullName>
    </submittedName>
</protein>
<dbReference type="AlphaFoldDB" id="A0A495M8Y5"/>
<evidence type="ECO:0000313" key="5">
    <source>
        <dbReference type="Proteomes" id="UP000277579"/>
    </source>
</evidence>
<dbReference type="EMBL" id="RBLC01000003">
    <property type="protein sequence ID" value="RKS21938.1"/>
    <property type="molecule type" value="Genomic_DNA"/>
</dbReference>
<dbReference type="NCBIfam" id="TIGR04183">
    <property type="entry name" value="Por_Secre_tail"/>
    <property type="match status" value="1"/>
</dbReference>
<gene>
    <name evidence="4" type="ORF">CLV94_2573</name>
</gene>
<dbReference type="InterPro" id="IPR013517">
    <property type="entry name" value="FG-GAP"/>
</dbReference>
<organism evidence="4 5">
    <name type="scientific">Flavobacterium endophyticum</name>
    <dbReference type="NCBI Taxonomy" id="1540163"/>
    <lineage>
        <taxon>Bacteria</taxon>
        <taxon>Pseudomonadati</taxon>
        <taxon>Bacteroidota</taxon>
        <taxon>Flavobacteriia</taxon>
        <taxon>Flavobacteriales</taxon>
        <taxon>Flavobacteriaceae</taxon>
        <taxon>Flavobacterium</taxon>
    </lineage>
</organism>
<dbReference type="Pfam" id="PF18962">
    <property type="entry name" value="Por_Secre_tail"/>
    <property type="match status" value="1"/>
</dbReference>
<evidence type="ECO:0000256" key="2">
    <source>
        <dbReference type="SAM" id="SignalP"/>
    </source>
</evidence>
<accession>A0A495M8Y5</accession>
<name>A0A495M8Y5_9FLAO</name>
<dbReference type="InterPro" id="IPR026444">
    <property type="entry name" value="Secre_tail"/>
</dbReference>
<dbReference type="SUPFAM" id="SSF69318">
    <property type="entry name" value="Integrin alpha N-terminal domain"/>
    <property type="match status" value="1"/>
</dbReference>
<dbReference type="OrthoDB" id="9816120at2"/>
<dbReference type="Proteomes" id="UP000277579">
    <property type="component" value="Unassembled WGS sequence"/>
</dbReference>
<evidence type="ECO:0000259" key="3">
    <source>
        <dbReference type="Pfam" id="PF18962"/>
    </source>
</evidence>
<dbReference type="PANTHER" id="PTHR44103">
    <property type="entry name" value="PROPROTEIN CONVERTASE P"/>
    <property type="match status" value="1"/>
</dbReference>